<dbReference type="InterPro" id="IPR027278">
    <property type="entry name" value="ACCD_DCysDesulf"/>
</dbReference>
<dbReference type="Proteomes" id="UP000232149">
    <property type="component" value="Unassembled WGS sequence"/>
</dbReference>
<dbReference type="EMBL" id="NPDV01000012">
    <property type="protein sequence ID" value="PJZ52534.1"/>
    <property type="molecule type" value="Genomic_DNA"/>
</dbReference>
<comment type="caution">
    <text evidence="4">The sequence shown here is derived from an EMBL/GenBank/DDBJ whole genome shotgun (WGS) entry which is preliminary data.</text>
</comment>
<dbReference type="PANTHER" id="PTHR43780">
    <property type="entry name" value="1-AMINOCYCLOPROPANE-1-CARBOXYLATE DEAMINASE-RELATED"/>
    <property type="match status" value="1"/>
</dbReference>
<sequence length="331" mass="38184">MNPLASFFTNSLLRPLEIREVIVRSKQRISILRDDRLAFGIGTKFRKFFGIHSEMESKGIRTVILQGELHSNLVASFSLLFRIFGYHVRTIAYSRDPKRISMNAQIVKKNSHVLETFQSRSDWKAALLELKKNFSENPEADENRYRMKYKNSFQDPNSSFEAVALIPEYGFGLEASQGLNSLWEQIPILEFDHLAIDIGSGLTWLSARNFFRDRIPVSGVSVGLDKKKMIPWLREKQEELNFSGFEIDEESIWASEDGNGFGSASANILEFNHIFYRKHSVPIEPIYSGKSLYSIRKKMERSEISGRILYLHQGGLWNFLDSFLPLKEEKV</sequence>
<dbReference type="GO" id="GO:0019148">
    <property type="term" value="F:D-cysteine desulfhydrase activity"/>
    <property type="evidence" value="ECO:0007669"/>
    <property type="project" value="TreeGrafter"/>
</dbReference>
<dbReference type="SUPFAM" id="SSF53686">
    <property type="entry name" value="Tryptophan synthase beta subunit-like PLP-dependent enzymes"/>
    <property type="match status" value="1"/>
</dbReference>
<keyword evidence="6" id="KW-1185">Reference proteome</keyword>
<dbReference type="Gene3D" id="3.40.50.1100">
    <property type="match status" value="2"/>
</dbReference>
<evidence type="ECO:0000313" key="5">
    <source>
        <dbReference type="EMBL" id="PJZ60864.1"/>
    </source>
</evidence>
<dbReference type="Proteomes" id="UP000232188">
    <property type="component" value="Unassembled WGS sequence"/>
</dbReference>
<dbReference type="AlphaFoldDB" id="A0A2M9YLX0"/>
<proteinExistence type="inferred from homology"/>
<comment type="cofactor">
    <cofactor evidence="1">
        <name>pyridoxal 5'-phosphate</name>
        <dbReference type="ChEBI" id="CHEBI:597326"/>
    </cofactor>
</comment>
<evidence type="ECO:0000313" key="7">
    <source>
        <dbReference type="Proteomes" id="UP000232188"/>
    </source>
</evidence>
<evidence type="ECO:0000313" key="4">
    <source>
        <dbReference type="EMBL" id="PJZ52534.1"/>
    </source>
</evidence>
<dbReference type="InterPro" id="IPR036052">
    <property type="entry name" value="TrpB-like_PALP_sf"/>
</dbReference>
<dbReference type="RefSeq" id="WP_100786336.1">
    <property type="nucleotide sequence ID" value="NZ_NPDU01000047.1"/>
</dbReference>
<accession>A0A2M9YLX0</accession>
<organism evidence="4 7">
    <name type="scientific">Leptospira adleri</name>
    <dbReference type="NCBI Taxonomy" id="2023186"/>
    <lineage>
        <taxon>Bacteria</taxon>
        <taxon>Pseudomonadati</taxon>
        <taxon>Spirochaetota</taxon>
        <taxon>Spirochaetia</taxon>
        <taxon>Leptospirales</taxon>
        <taxon>Leptospiraceae</taxon>
        <taxon>Leptospira</taxon>
    </lineage>
</organism>
<gene>
    <name evidence="5" type="ORF">CH376_16225</name>
    <name evidence="4" type="ORF">CH380_13790</name>
</gene>
<evidence type="ECO:0000313" key="6">
    <source>
        <dbReference type="Proteomes" id="UP000232149"/>
    </source>
</evidence>
<evidence type="ECO:0000256" key="2">
    <source>
        <dbReference type="ARBA" id="ARBA00008639"/>
    </source>
</evidence>
<dbReference type="PANTHER" id="PTHR43780:SF2">
    <property type="entry name" value="1-AMINOCYCLOPROPANE-1-CARBOXYLATE DEAMINASE-RELATED"/>
    <property type="match status" value="1"/>
</dbReference>
<dbReference type="EMBL" id="NPDU01000047">
    <property type="protein sequence ID" value="PJZ60864.1"/>
    <property type="molecule type" value="Genomic_DNA"/>
</dbReference>
<keyword evidence="3" id="KW-0663">Pyridoxal phosphate</keyword>
<comment type="similarity">
    <text evidence="2">Belongs to the ACC deaminase/D-cysteine desulfhydrase family.</text>
</comment>
<name>A0A2M9YLX0_9LEPT</name>
<reference evidence="6 7" key="1">
    <citation type="submission" date="2017-07" db="EMBL/GenBank/DDBJ databases">
        <title>Leptospira spp. isolated from tropical soils.</title>
        <authorList>
            <person name="Thibeaux R."/>
            <person name="Iraola G."/>
            <person name="Ferres I."/>
            <person name="Bierque E."/>
            <person name="Girault D."/>
            <person name="Soupe-Gilbert M.-E."/>
            <person name="Picardeau M."/>
            <person name="Goarant C."/>
        </authorList>
    </citation>
    <scope>NUCLEOTIDE SEQUENCE [LARGE SCALE GENOMIC DNA]</scope>
    <source>
        <strain evidence="4 7">FH2-B-C1</strain>
        <strain evidence="5 6">FH2-B-D1</strain>
    </source>
</reference>
<protein>
    <recommendedName>
        <fullName evidence="8">1-aminocyclopropane-1-carboxylate deaminase</fullName>
    </recommendedName>
</protein>
<evidence type="ECO:0008006" key="8">
    <source>
        <dbReference type="Google" id="ProtNLM"/>
    </source>
</evidence>
<evidence type="ECO:0000256" key="1">
    <source>
        <dbReference type="ARBA" id="ARBA00001933"/>
    </source>
</evidence>
<evidence type="ECO:0000256" key="3">
    <source>
        <dbReference type="ARBA" id="ARBA00022898"/>
    </source>
</evidence>
<dbReference type="PIRSF" id="PIRSF006278">
    <property type="entry name" value="ACCD_DCysDesulf"/>
    <property type="match status" value="1"/>
</dbReference>